<dbReference type="InterPro" id="IPR036388">
    <property type="entry name" value="WH-like_DNA-bd_sf"/>
</dbReference>
<dbReference type="Gene3D" id="1.10.10.10">
    <property type="entry name" value="Winged helix-like DNA-binding domain superfamily/Winged helix DNA-binding domain"/>
    <property type="match status" value="1"/>
</dbReference>
<evidence type="ECO:0000256" key="1">
    <source>
        <dbReference type="ARBA" id="ARBA00004123"/>
    </source>
</evidence>
<reference evidence="6 7" key="1">
    <citation type="submission" date="2024-01" db="EMBL/GenBank/DDBJ databases">
        <title>The complete chloroplast genome sequence of Lithospermum erythrorhizon: insights into the phylogenetic relationship among Boraginaceae species and the maternal lineages of purple gromwells.</title>
        <authorList>
            <person name="Okada T."/>
            <person name="Watanabe K."/>
        </authorList>
    </citation>
    <scope>NUCLEOTIDE SEQUENCE [LARGE SCALE GENOMIC DNA]</scope>
</reference>
<proteinExistence type="predicted"/>
<feature type="region of interest" description="Disordered" evidence="4">
    <location>
        <begin position="262"/>
        <end position="308"/>
    </location>
</feature>
<dbReference type="Pfam" id="PF00538">
    <property type="entry name" value="Linker_histone"/>
    <property type="match status" value="1"/>
</dbReference>
<dbReference type="GO" id="GO:0005730">
    <property type="term" value="C:nucleolus"/>
    <property type="evidence" value="ECO:0007669"/>
    <property type="project" value="TreeGrafter"/>
</dbReference>
<evidence type="ECO:0000256" key="2">
    <source>
        <dbReference type="ARBA" id="ARBA00023125"/>
    </source>
</evidence>
<feature type="domain" description="H15" evidence="5">
    <location>
        <begin position="25"/>
        <end position="94"/>
    </location>
</feature>
<dbReference type="PANTHER" id="PTHR11467:SF29">
    <property type="entry name" value="OS03G0711600 PROTEIN"/>
    <property type="match status" value="1"/>
</dbReference>
<dbReference type="Proteomes" id="UP001454036">
    <property type="component" value="Unassembled WGS sequence"/>
</dbReference>
<dbReference type="PANTHER" id="PTHR11467">
    <property type="entry name" value="HISTONE H1"/>
    <property type="match status" value="1"/>
</dbReference>
<evidence type="ECO:0000313" key="6">
    <source>
        <dbReference type="EMBL" id="GAA0187019.1"/>
    </source>
</evidence>
<evidence type="ECO:0000313" key="7">
    <source>
        <dbReference type="Proteomes" id="UP001454036"/>
    </source>
</evidence>
<feature type="region of interest" description="Disordered" evidence="4">
    <location>
        <begin position="368"/>
        <end position="407"/>
    </location>
</feature>
<dbReference type="InterPro" id="IPR017956">
    <property type="entry name" value="AT_hook_DNA-bd_motif"/>
</dbReference>
<dbReference type="GO" id="GO:0000786">
    <property type="term" value="C:nucleosome"/>
    <property type="evidence" value="ECO:0007669"/>
    <property type="project" value="InterPro"/>
</dbReference>
<dbReference type="SUPFAM" id="SSF46785">
    <property type="entry name" value="Winged helix' DNA-binding domain"/>
    <property type="match status" value="1"/>
</dbReference>
<evidence type="ECO:0000259" key="5">
    <source>
        <dbReference type="PROSITE" id="PS51504"/>
    </source>
</evidence>
<name>A0AAV3S1C4_LITER</name>
<dbReference type="GO" id="GO:0031492">
    <property type="term" value="F:nucleosomal DNA binding"/>
    <property type="evidence" value="ECO:0007669"/>
    <property type="project" value="TreeGrafter"/>
</dbReference>
<dbReference type="GO" id="GO:0045910">
    <property type="term" value="P:negative regulation of DNA recombination"/>
    <property type="evidence" value="ECO:0007669"/>
    <property type="project" value="TreeGrafter"/>
</dbReference>
<sequence>MEHYQPHNNIDPSLPPPQFFTADPNQTSYDEMIMAAISGLREKDGSSRQAIARYIDRVYSNLPSNHSILLTNHLRNLKNTGQLIMVKHSYLLPSGSAPPPTTTTTTTTTPKKRGRPPKPKADPASAQYIGPAQNYSHLTGPNGSVQNVENGPVEASIKRKPGRPPKSPNQAQPISGFAPVEDNGGGANGSVSESEAMLVSLGLSDGPVPTKMRPRRAIKSAAAPSHQAEDIGRKKRPGRPRKVAPPAPGVWPVQVPVGAVVSGSGRGRGRPRKFPLSVVPENGGVNGVQPKKRGRKPKSNTQNAGFSVPVGFMMPEQMNGGGGGGVMMPQAPYTQAGGAAAVAAAAGVVSGEVPFSGGYNGVVYPGLGKRGRGRPPRMDGNVGLKKARKLSGKPLGRPRKNSSASEDQSLDIVNLKNKIDYLQSKIKEALPVIKSSINAEEPNVIGALGQLEELATVDFTAPAAPVNVQMQQHPPTQQLQAEHQ</sequence>
<feature type="region of interest" description="Disordered" evidence="4">
    <location>
        <begin position="155"/>
        <end position="250"/>
    </location>
</feature>
<evidence type="ECO:0000256" key="3">
    <source>
        <dbReference type="ARBA" id="ARBA00023242"/>
    </source>
</evidence>
<dbReference type="GO" id="GO:0003690">
    <property type="term" value="F:double-stranded DNA binding"/>
    <property type="evidence" value="ECO:0007669"/>
    <property type="project" value="TreeGrafter"/>
</dbReference>
<dbReference type="PRINTS" id="PR00929">
    <property type="entry name" value="ATHOOK"/>
</dbReference>
<dbReference type="AlphaFoldDB" id="A0AAV3S1C4"/>
<dbReference type="GO" id="GO:0006334">
    <property type="term" value="P:nucleosome assembly"/>
    <property type="evidence" value="ECO:0007669"/>
    <property type="project" value="InterPro"/>
</dbReference>
<protein>
    <submittedName>
        <fullName evidence="6">Chromatin/chromatin-binding, or -regulatory protein</fullName>
    </submittedName>
</protein>
<dbReference type="SMART" id="SM00384">
    <property type="entry name" value="AT_hook"/>
    <property type="match status" value="7"/>
</dbReference>
<keyword evidence="3" id="KW-0539">Nucleus</keyword>
<evidence type="ECO:0000256" key="4">
    <source>
        <dbReference type="SAM" id="MobiDB-lite"/>
    </source>
</evidence>
<dbReference type="GO" id="GO:0030261">
    <property type="term" value="P:chromosome condensation"/>
    <property type="evidence" value="ECO:0007669"/>
    <property type="project" value="TreeGrafter"/>
</dbReference>
<dbReference type="InterPro" id="IPR036390">
    <property type="entry name" value="WH_DNA-bd_sf"/>
</dbReference>
<accession>A0AAV3S1C4</accession>
<feature type="compositionally biased region" description="Basic residues" evidence="4">
    <location>
        <begin position="385"/>
        <end position="400"/>
    </location>
</feature>
<dbReference type="SMART" id="SM00526">
    <property type="entry name" value="H15"/>
    <property type="match status" value="1"/>
</dbReference>
<feature type="region of interest" description="Disordered" evidence="4">
    <location>
        <begin position="91"/>
        <end position="127"/>
    </location>
</feature>
<dbReference type="EMBL" id="BAABME010014261">
    <property type="protein sequence ID" value="GAA0187019.1"/>
    <property type="molecule type" value="Genomic_DNA"/>
</dbReference>
<gene>
    <name evidence="6" type="ORF">LIER_34307</name>
</gene>
<comment type="caution">
    <text evidence="6">The sequence shown here is derived from an EMBL/GenBank/DDBJ whole genome shotgun (WGS) entry which is preliminary data.</text>
</comment>
<keyword evidence="2" id="KW-0238">DNA-binding</keyword>
<dbReference type="PROSITE" id="PS51504">
    <property type="entry name" value="H15"/>
    <property type="match status" value="1"/>
</dbReference>
<organism evidence="6 7">
    <name type="scientific">Lithospermum erythrorhizon</name>
    <name type="common">Purple gromwell</name>
    <name type="synonym">Lithospermum officinale var. erythrorhizon</name>
    <dbReference type="NCBI Taxonomy" id="34254"/>
    <lineage>
        <taxon>Eukaryota</taxon>
        <taxon>Viridiplantae</taxon>
        <taxon>Streptophyta</taxon>
        <taxon>Embryophyta</taxon>
        <taxon>Tracheophyta</taxon>
        <taxon>Spermatophyta</taxon>
        <taxon>Magnoliopsida</taxon>
        <taxon>eudicotyledons</taxon>
        <taxon>Gunneridae</taxon>
        <taxon>Pentapetalae</taxon>
        <taxon>asterids</taxon>
        <taxon>lamiids</taxon>
        <taxon>Boraginales</taxon>
        <taxon>Boraginaceae</taxon>
        <taxon>Boraginoideae</taxon>
        <taxon>Lithospermeae</taxon>
        <taxon>Lithospermum</taxon>
    </lineage>
</organism>
<dbReference type="CDD" id="cd00073">
    <property type="entry name" value="H15"/>
    <property type="match status" value="1"/>
</dbReference>
<feature type="compositionally biased region" description="Basic residues" evidence="4">
    <location>
        <begin position="233"/>
        <end position="242"/>
    </location>
</feature>
<comment type="subcellular location">
    <subcellularLocation>
        <location evidence="1">Nucleus</location>
    </subcellularLocation>
</comment>
<dbReference type="InterPro" id="IPR005818">
    <property type="entry name" value="Histone_H1/H5_H15"/>
</dbReference>
<keyword evidence="7" id="KW-1185">Reference proteome</keyword>